<dbReference type="SUPFAM" id="SSF53448">
    <property type="entry name" value="Nucleotide-diphospho-sugar transferases"/>
    <property type="match status" value="1"/>
</dbReference>
<dbReference type="InterPro" id="IPR036412">
    <property type="entry name" value="HAD-like_sf"/>
</dbReference>
<dbReference type="InterPro" id="IPR029044">
    <property type="entry name" value="Nucleotide-diphossugar_trans"/>
</dbReference>
<dbReference type="Gene3D" id="3.40.50.1000">
    <property type="entry name" value="HAD superfamily/HAD-like"/>
    <property type="match status" value="1"/>
</dbReference>
<dbReference type="PANTHER" id="PTHR42883:SF2">
    <property type="entry name" value="THYMIDYLYLTRANSFERASE"/>
    <property type="match status" value="1"/>
</dbReference>
<organism evidence="2">
    <name type="scientific">Megaviridae environmental sample</name>
    <dbReference type="NCBI Taxonomy" id="1737588"/>
    <lineage>
        <taxon>Viruses</taxon>
        <taxon>Varidnaviria</taxon>
        <taxon>Bamfordvirae</taxon>
        <taxon>Nucleocytoviricota</taxon>
        <taxon>Megaviricetes</taxon>
        <taxon>Imitervirales</taxon>
        <taxon>Mimiviridae</taxon>
        <taxon>environmental samples</taxon>
    </lineage>
</organism>
<dbReference type="Pfam" id="PF00483">
    <property type="entry name" value="NTP_transferase"/>
    <property type="match status" value="1"/>
</dbReference>
<dbReference type="SUPFAM" id="SSF56112">
    <property type="entry name" value="Protein kinase-like (PK-like)"/>
    <property type="match status" value="1"/>
</dbReference>
<dbReference type="EMBL" id="MN448288">
    <property type="protein sequence ID" value="QFG74465.1"/>
    <property type="molecule type" value="Genomic_DNA"/>
</dbReference>
<dbReference type="InterPro" id="IPR005835">
    <property type="entry name" value="NTP_transferase_dom"/>
</dbReference>
<dbReference type="InterPro" id="IPR023214">
    <property type="entry name" value="HAD_sf"/>
</dbReference>
<dbReference type="Gene3D" id="3.90.550.10">
    <property type="entry name" value="Spore Coat Polysaccharide Biosynthesis Protein SpsA, Chain A"/>
    <property type="match status" value="1"/>
</dbReference>
<dbReference type="PANTHER" id="PTHR42883">
    <property type="entry name" value="GLUCOSE-1-PHOSPHATE THYMIDYLTRANSFERASE"/>
    <property type="match status" value="1"/>
</dbReference>
<dbReference type="Gene3D" id="3.90.1200.10">
    <property type="match status" value="1"/>
</dbReference>
<dbReference type="SUPFAM" id="SSF56784">
    <property type="entry name" value="HAD-like"/>
    <property type="match status" value="1"/>
</dbReference>
<sequence length="629" mass="74348">MGGIGTRFKKYNYNRPKGLIKIFGKPILFWLIDSLQISDDNLIYIPYNKEYEKYRFEDLLHKKYPNKNFKFLKLEHNTRGAAETLNIALKYLNTEDQPIISLDADNFYLTDIIKLWNYNNSILVFNDNNVDPLYSYVELNEHNQVTNIIEKNKISNNACCGGYCFSSYKELLKYTQHILDNNIKDKNEYFISTVIKEMIKDDIIFNTIDIPNKYYVCLGTPLQIKYFYNNFPKKSCLDHSNNLDKMRICFDLDNTLVTFPKTTNDYSTVKPIKSNIEYLRYLKSFGHTIIIYTARRMKTHKGSIGKSIADIGKITFDTLEKFSIPYDEIYFGKPNADVYIDDLGLNCFDDLEKELGFYREKIEPRSFNILTSNYIETYLKKSFDLSGEIYYYKNIPKKIKDMFPLFIRFDENNSWYEIEKIHGLTISSLYVSKLLSPTTLKSVIDSIERIHSCKLKEDININIYQNYSNKLIKRYNSFDYSPYDNHKQNFDIINNFLKKYEESKKGEICVIHGDPVFTNILINEYNKIKLIDMRGKIGSELTIYGDWLYDWAKLYQSLIGYDNIILNKEVDYEYQKSMISIFTNYFLSSYSENDLSNLKMITKSLIFSLIPLHNNNCKKLYNLIDNEYL</sequence>
<dbReference type="InterPro" id="IPR011009">
    <property type="entry name" value="Kinase-like_dom_sf"/>
</dbReference>
<proteinExistence type="predicted"/>
<protein>
    <recommendedName>
        <fullName evidence="1">Nucleotidyl transferase domain-containing protein</fullName>
    </recommendedName>
</protein>
<accession>A0A5J6VJZ8</accession>
<feature type="domain" description="Nucleotidyl transferase" evidence="1">
    <location>
        <begin position="2"/>
        <end position="201"/>
    </location>
</feature>
<evidence type="ECO:0000313" key="2">
    <source>
        <dbReference type="EMBL" id="QFG74465.1"/>
    </source>
</evidence>
<evidence type="ECO:0000259" key="1">
    <source>
        <dbReference type="Pfam" id="PF00483"/>
    </source>
</evidence>
<reference evidence="2" key="1">
    <citation type="journal article" date="2019" name="Philos. Trans. R. Soc. Lond., B, Biol. Sci.">
        <title>Targeted metagenomic recovery of four divergent viruses reveals shared and distinctive characteristics of giant viruses of marine eukaryotes.</title>
        <authorList>
            <person name="Needham D.M."/>
            <person name="Poirier C."/>
            <person name="Hehenberger E."/>
            <person name="Jimenez V."/>
            <person name="Swalwell J.E."/>
            <person name="Santoro A.E."/>
            <person name="Worden A.Z."/>
        </authorList>
    </citation>
    <scope>NUCLEOTIDE SEQUENCE</scope>
    <source>
        <strain evidence="2">MPacV-611</strain>
    </source>
</reference>
<name>A0A5J6VJZ8_9VIRU</name>